<keyword evidence="1" id="KW-0812">Transmembrane</keyword>
<feature type="transmembrane region" description="Helical" evidence="1">
    <location>
        <begin position="7"/>
        <end position="24"/>
    </location>
</feature>
<dbReference type="AlphaFoldDB" id="A0A382K4P0"/>
<reference evidence="2" key="1">
    <citation type="submission" date="2018-05" db="EMBL/GenBank/DDBJ databases">
        <authorList>
            <person name="Lanie J.A."/>
            <person name="Ng W.-L."/>
            <person name="Kazmierczak K.M."/>
            <person name="Andrzejewski T.M."/>
            <person name="Davidsen T.M."/>
            <person name="Wayne K.J."/>
            <person name="Tettelin H."/>
            <person name="Glass J.I."/>
            <person name="Rusch D."/>
            <person name="Podicherti R."/>
            <person name="Tsui H.-C.T."/>
            <person name="Winkler M.E."/>
        </authorList>
    </citation>
    <scope>NUCLEOTIDE SEQUENCE</scope>
</reference>
<gene>
    <name evidence="2" type="ORF">METZ01_LOCUS271840</name>
</gene>
<keyword evidence="1" id="KW-0472">Membrane</keyword>
<feature type="transmembrane region" description="Helical" evidence="1">
    <location>
        <begin position="98"/>
        <end position="116"/>
    </location>
</feature>
<dbReference type="EMBL" id="UINC01078170">
    <property type="protein sequence ID" value="SVC18986.1"/>
    <property type="molecule type" value="Genomic_DNA"/>
</dbReference>
<name>A0A382K4P0_9ZZZZ</name>
<protein>
    <submittedName>
        <fullName evidence="2">Uncharacterized protein</fullName>
    </submittedName>
</protein>
<feature type="non-terminal residue" evidence="2">
    <location>
        <position position="1"/>
    </location>
</feature>
<accession>A0A382K4P0</accession>
<evidence type="ECO:0000256" key="1">
    <source>
        <dbReference type="SAM" id="Phobius"/>
    </source>
</evidence>
<evidence type="ECO:0000313" key="2">
    <source>
        <dbReference type="EMBL" id="SVC18986.1"/>
    </source>
</evidence>
<feature type="transmembrane region" description="Helical" evidence="1">
    <location>
        <begin position="30"/>
        <end position="54"/>
    </location>
</feature>
<organism evidence="2">
    <name type="scientific">marine metagenome</name>
    <dbReference type="NCBI Taxonomy" id="408172"/>
    <lineage>
        <taxon>unclassified sequences</taxon>
        <taxon>metagenomes</taxon>
        <taxon>ecological metagenomes</taxon>
    </lineage>
</organism>
<keyword evidence="1" id="KW-1133">Transmembrane helix</keyword>
<feature type="transmembrane region" description="Helical" evidence="1">
    <location>
        <begin position="75"/>
        <end position="92"/>
    </location>
</feature>
<proteinExistence type="predicted"/>
<sequence length="135" mass="15282">NKRFNTPHILLTFLLFFGAAPIIAGKDLRYIIMLGGGLVFIYDLIPLFAAFRFAKILPEAFAVASMKMPEQRLKIISAIGMGILVIQGSLSFSDIDRTGWLLVIVYIIAVLIYIRIRNRYRLPTSAQYDRELSNT</sequence>